<proteinExistence type="predicted"/>
<comment type="caution">
    <text evidence="1">The sequence shown here is derived from an EMBL/GenBank/DDBJ whole genome shotgun (WGS) entry which is preliminary data.</text>
</comment>
<reference evidence="2" key="2">
    <citation type="submission" date="2018-11" db="EMBL/GenBank/DDBJ databases">
        <title>Proposal to divide the Flavobacteriaceae and reorganize its genera based on Amino Acid Identity values calculated from whole genome sequences.</title>
        <authorList>
            <person name="Nicholson A.C."/>
            <person name="Gulvik C.A."/>
            <person name="Whitney A.M."/>
            <person name="Humrighouse B.W."/>
            <person name="Bell M."/>
            <person name="Holmes B."/>
            <person name="Steigerwalt A."/>
            <person name="Villarma A."/>
            <person name="Sheth M."/>
            <person name="Batra D."/>
            <person name="Pryor J."/>
            <person name="Bernardet J.-F."/>
            <person name="Hugo C."/>
            <person name="Kampfer P."/>
            <person name="Newman J."/>
            <person name="Mcquiston J."/>
        </authorList>
    </citation>
    <scope>NUCLEOTIDE SEQUENCE [LARGE SCALE GENOMIC DNA]</scope>
    <source>
        <strain evidence="2">DSM 22165</strain>
    </source>
</reference>
<evidence type="ECO:0000313" key="1">
    <source>
        <dbReference type="EMBL" id="ROI12520.1"/>
    </source>
</evidence>
<dbReference type="AlphaFoldDB" id="A0A3N0X5E6"/>
<gene>
    <name evidence="1" type="ORF">EGH73_11190</name>
</gene>
<sequence>MFEIELSVKFTPHFSNTFSVSNNAIIDQVQINSQTLYNPISILSTQFQIAFPLFPISMSLDRLPFCP</sequence>
<dbReference type="Proteomes" id="UP000267623">
    <property type="component" value="Unassembled WGS sequence"/>
</dbReference>
<accession>A0A3N0X5E6</accession>
<reference evidence="2" key="1">
    <citation type="submission" date="2018-11" db="EMBL/GenBank/DDBJ databases">
        <title>Proposal to divide the Flavobacteriaceae and reorganize its genera based on Amino Acid Identity values calculated from whole genome sequences.</title>
        <authorList>
            <person name="Nicholson A.C."/>
            <person name="Gulvik C.A."/>
            <person name="Whitney A.M."/>
            <person name="Humrighouse B.W."/>
            <person name="Bell M."/>
            <person name="Holmes B."/>
            <person name="Steigerwalt A."/>
            <person name="Villarma A."/>
            <person name="Sheth M."/>
            <person name="Batra D."/>
            <person name="Pryor J."/>
            <person name="Bernardet J.-F."/>
            <person name="Hugo C."/>
            <person name="Kampfer P."/>
            <person name="Newman J."/>
            <person name="Mcquiston J.R."/>
        </authorList>
    </citation>
    <scope>NUCLEOTIDE SEQUENCE [LARGE SCALE GENOMIC DNA]</scope>
    <source>
        <strain evidence="2">DSM 22165</strain>
    </source>
</reference>
<organism evidence="1 2">
    <name type="scientific">Epilithonimonas hominis</name>
    <dbReference type="NCBI Taxonomy" id="420404"/>
    <lineage>
        <taxon>Bacteria</taxon>
        <taxon>Pseudomonadati</taxon>
        <taxon>Bacteroidota</taxon>
        <taxon>Flavobacteriia</taxon>
        <taxon>Flavobacteriales</taxon>
        <taxon>Weeksellaceae</taxon>
        <taxon>Chryseobacterium group</taxon>
        <taxon>Epilithonimonas</taxon>
    </lineage>
</organism>
<name>A0A3N0X5E6_9FLAO</name>
<protein>
    <submittedName>
        <fullName evidence="1">Uncharacterized protein</fullName>
    </submittedName>
</protein>
<dbReference type="EMBL" id="RJTU01000071">
    <property type="protein sequence ID" value="ROI12520.1"/>
    <property type="molecule type" value="Genomic_DNA"/>
</dbReference>
<evidence type="ECO:0000313" key="2">
    <source>
        <dbReference type="Proteomes" id="UP000267623"/>
    </source>
</evidence>